<keyword evidence="1" id="KW-0808">Transferase</keyword>
<accession>A0AAN7LZE7</accession>
<keyword evidence="4" id="KW-0067">ATP-binding</keyword>
<organism evidence="5 6">
    <name type="scientific">Trapa natans</name>
    <name type="common">Water chestnut</name>
    <dbReference type="NCBI Taxonomy" id="22666"/>
    <lineage>
        <taxon>Eukaryota</taxon>
        <taxon>Viridiplantae</taxon>
        <taxon>Streptophyta</taxon>
        <taxon>Embryophyta</taxon>
        <taxon>Tracheophyta</taxon>
        <taxon>Spermatophyta</taxon>
        <taxon>Magnoliopsida</taxon>
        <taxon>eudicotyledons</taxon>
        <taxon>Gunneridae</taxon>
        <taxon>Pentapetalae</taxon>
        <taxon>rosids</taxon>
        <taxon>malvids</taxon>
        <taxon>Myrtales</taxon>
        <taxon>Lythraceae</taxon>
        <taxon>Trapa</taxon>
    </lineage>
</organism>
<keyword evidence="6" id="KW-1185">Reference proteome</keyword>
<dbReference type="PANTHER" id="PTHR47973">
    <property type="entry name" value="CYSTEINE-RICH RECEPTOR-LIKE PROTEIN KINASE 3"/>
    <property type="match status" value="1"/>
</dbReference>
<dbReference type="InterPro" id="IPR052059">
    <property type="entry name" value="CR_Ser/Thr_kinase"/>
</dbReference>
<keyword evidence="3" id="KW-0418">Kinase</keyword>
<dbReference type="Proteomes" id="UP001346149">
    <property type="component" value="Unassembled WGS sequence"/>
</dbReference>
<name>A0AAN7LZE7_TRANT</name>
<dbReference type="GO" id="GO:0016301">
    <property type="term" value="F:kinase activity"/>
    <property type="evidence" value="ECO:0007669"/>
    <property type="project" value="UniProtKB-KW"/>
</dbReference>
<sequence length="111" mass="12092">MLLVDRRLGSNFNEDEAVTMIRVAILCTNAPLSVRPPMSSVAGMLENKVAVPISDPSSSASNSMKINAMMKHFMGSTEEDEGPWLVVEAFDGFLIGWMANEEVQLQVFGKG</sequence>
<evidence type="ECO:0000313" key="6">
    <source>
        <dbReference type="Proteomes" id="UP001346149"/>
    </source>
</evidence>
<evidence type="ECO:0000256" key="4">
    <source>
        <dbReference type="ARBA" id="ARBA00022840"/>
    </source>
</evidence>
<reference evidence="5 6" key="1">
    <citation type="journal article" date="2023" name="Hortic Res">
        <title>Pangenome of water caltrop reveals structural variations and asymmetric subgenome divergence after allopolyploidization.</title>
        <authorList>
            <person name="Zhang X."/>
            <person name="Chen Y."/>
            <person name="Wang L."/>
            <person name="Yuan Y."/>
            <person name="Fang M."/>
            <person name="Shi L."/>
            <person name="Lu R."/>
            <person name="Comes H.P."/>
            <person name="Ma Y."/>
            <person name="Chen Y."/>
            <person name="Huang G."/>
            <person name="Zhou Y."/>
            <person name="Zheng Z."/>
            <person name="Qiu Y."/>
        </authorList>
    </citation>
    <scope>NUCLEOTIDE SEQUENCE [LARGE SCALE GENOMIC DNA]</scope>
    <source>
        <strain evidence="5">F231</strain>
    </source>
</reference>
<evidence type="ECO:0000256" key="1">
    <source>
        <dbReference type="ARBA" id="ARBA00022679"/>
    </source>
</evidence>
<evidence type="ECO:0000313" key="5">
    <source>
        <dbReference type="EMBL" id="KAK4787701.1"/>
    </source>
</evidence>
<gene>
    <name evidence="5" type="ORF">SAY86_011534</name>
</gene>
<keyword evidence="2" id="KW-0547">Nucleotide-binding</keyword>
<comment type="caution">
    <text evidence="5">The sequence shown here is derived from an EMBL/GenBank/DDBJ whole genome shotgun (WGS) entry which is preliminary data.</text>
</comment>
<dbReference type="GO" id="GO:0005524">
    <property type="term" value="F:ATP binding"/>
    <property type="evidence" value="ECO:0007669"/>
    <property type="project" value="UniProtKB-KW"/>
</dbReference>
<protein>
    <submittedName>
        <fullName evidence="5">Uncharacterized protein</fullName>
    </submittedName>
</protein>
<proteinExistence type="predicted"/>
<evidence type="ECO:0000256" key="3">
    <source>
        <dbReference type="ARBA" id="ARBA00022777"/>
    </source>
</evidence>
<dbReference type="AlphaFoldDB" id="A0AAN7LZE7"/>
<dbReference type="EMBL" id="JAXQNO010000012">
    <property type="protein sequence ID" value="KAK4787701.1"/>
    <property type="molecule type" value="Genomic_DNA"/>
</dbReference>
<evidence type="ECO:0000256" key="2">
    <source>
        <dbReference type="ARBA" id="ARBA00022741"/>
    </source>
</evidence>